<protein>
    <submittedName>
        <fullName evidence="1">Uncharacterized protein</fullName>
    </submittedName>
</protein>
<sequence>MEDPPISEPVQLLRHSGCTDLLWQASVGGGGVGLLAATPQKKRIGHYRYGGELGGLLQSKRMKSALLMSPLVPGSAPTSSCGRAPPSPLFEVQQARGAQGVSVEERTLLLALSGDAHYQAQLPSKQDAAVTDLRARRRI</sequence>
<name>A0AAV7U8N9_PLEWA</name>
<proteinExistence type="predicted"/>
<dbReference type="AlphaFoldDB" id="A0AAV7U8N9"/>
<dbReference type="EMBL" id="JANPWB010000005">
    <property type="protein sequence ID" value="KAJ1185437.1"/>
    <property type="molecule type" value="Genomic_DNA"/>
</dbReference>
<accession>A0AAV7U8N9</accession>
<keyword evidence="2" id="KW-1185">Reference proteome</keyword>
<reference evidence="1" key="1">
    <citation type="journal article" date="2022" name="bioRxiv">
        <title>Sequencing and chromosome-scale assembly of the giantPleurodeles waltlgenome.</title>
        <authorList>
            <person name="Brown T."/>
            <person name="Elewa A."/>
            <person name="Iarovenko S."/>
            <person name="Subramanian E."/>
            <person name="Araus A.J."/>
            <person name="Petzold A."/>
            <person name="Susuki M."/>
            <person name="Suzuki K.-i.T."/>
            <person name="Hayashi T."/>
            <person name="Toyoda A."/>
            <person name="Oliveira C."/>
            <person name="Osipova E."/>
            <person name="Leigh N.D."/>
            <person name="Simon A."/>
            <person name="Yun M.H."/>
        </authorList>
    </citation>
    <scope>NUCLEOTIDE SEQUENCE</scope>
    <source>
        <strain evidence="1">20211129_DDA</strain>
        <tissue evidence="1">Liver</tissue>
    </source>
</reference>
<evidence type="ECO:0000313" key="2">
    <source>
        <dbReference type="Proteomes" id="UP001066276"/>
    </source>
</evidence>
<comment type="caution">
    <text evidence="1">The sequence shown here is derived from an EMBL/GenBank/DDBJ whole genome shotgun (WGS) entry which is preliminary data.</text>
</comment>
<dbReference type="Proteomes" id="UP001066276">
    <property type="component" value="Chromosome 3_1"/>
</dbReference>
<evidence type="ECO:0000313" key="1">
    <source>
        <dbReference type="EMBL" id="KAJ1185437.1"/>
    </source>
</evidence>
<gene>
    <name evidence="1" type="ORF">NDU88_002229</name>
</gene>
<organism evidence="1 2">
    <name type="scientific">Pleurodeles waltl</name>
    <name type="common">Iberian ribbed newt</name>
    <dbReference type="NCBI Taxonomy" id="8319"/>
    <lineage>
        <taxon>Eukaryota</taxon>
        <taxon>Metazoa</taxon>
        <taxon>Chordata</taxon>
        <taxon>Craniata</taxon>
        <taxon>Vertebrata</taxon>
        <taxon>Euteleostomi</taxon>
        <taxon>Amphibia</taxon>
        <taxon>Batrachia</taxon>
        <taxon>Caudata</taxon>
        <taxon>Salamandroidea</taxon>
        <taxon>Salamandridae</taxon>
        <taxon>Pleurodelinae</taxon>
        <taxon>Pleurodeles</taxon>
    </lineage>
</organism>